<name>A0ABY6EG84_9ACTN</name>
<dbReference type="EMBL" id="CP106795">
    <property type="protein sequence ID" value="UXY33302.1"/>
    <property type="molecule type" value="Genomic_DNA"/>
</dbReference>
<accession>A0ABY6EG84</accession>
<protein>
    <submittedName>
        <fullName evidence="1">Uncharacterized protein</fullName>
    </submittedName>
</protein>
<evidence type="ECO:0000313" key="2">
    <source>
        <dbReference type="Proteomes" id="UP001060733"/>
    </source>
</evidence>
<keyword evidence="2" id="KW-1185">Reference proteome</keyword>
<dbReference type="Proteomes" id="UP001060733">
    <property type="component" value="Chromosome"/>
</dbReference>
<evidence type="ECO:0000313" key="1">
    <source>
        <dbReference type="EMBL" id="UXY33302.1"/>
    </source>
</evidence>
<organism evidence="1 2">
    <name type="scientific">Streptomyces albidocamelliae</name>
    <dbReference type="NCBI Taxonomy" id="2981135"/>
    <lineage>
        <taxon>Bacteria</taxon>
        <taxon>Bacillati</taxon>
        <taxon>Actinomycetota</taxon>
        <taxon>Actinomycetes</taxon>
        <taxon>Kitasatosporales</taxon>
        <taxon>Streptomycetaceae</taxon>
        <taxon>Streptomyces</taxon>
    </lineage>
</organism>
<reference evidence="1" key="1">
    <citation type="submission" date="2022-10" db="EMBL/GenBank/DDBJ databases">
        <authorList>
            <person name="Mo P."/>
        </authorList>
    </citation>
    <scope>NUCLEOTIDE SEQUENCE</scope>
    <source>
        <strain evidence="1">HUAS 14-6</strain>
    </source>
</reference>
<proteinExistence type="predicted"/>
<dbReference type="RefSeq" id="WP_143611385.1">
    <property type="nucleotide sequence ID" value="NZ_CP106795.1"/>
</dbReference>
<sequence>MFGKDPELILGISAAGAWRGGDPAFAAACDAVSAASPLCGASRVIRLTPQRVAPFLGKPSKPGTTVIAAAAIGMSSPVATPHPPERSGVEAPVVVAHAGPLPGQRTE</sequence>
<gene>
    <name evidence="1" type="ORF">N8I86_00210</name>
</gene>